<sequence>MILVTGISGGLGGLIFRGLSGEDGLDVVGGTRSGDGMTARRIDFDDPASLSDGFRGVDVLVFVSAGYAEDDVVLARHGAVVDAAEAASVRHVVYTSLAGSGDLLTIALPHRWTEARLAGASFDVTILRNGLYAEVPVGLAAAAASSAAETGVFAAAFGAGRVSVVAKQDLAEVAVRVAAEIQHDLAAGRGSRHAGRTYELEGVEAIGGQDIAEVLSDALDRPVGYQPISLSTAREALAGSGLEPYQITHTLSLFSNLNAGYLQADGTDLTALLPTRPRPVRDQIVQAVEDGGYQSRSVTSRAVTSRT</sequence>
<evidence type="ECO:0000313" key="3">
    <source>
        <dbReference type="Proteomes" id="UP001595872"/>
    </source>
</evidence>
<dbReference type="PANTHER" id="PTHR47129">
    <property type="entry name" value="QUINONE OXIDOREDUCTASE 2"/>
    <property type="match status" value="1"/>
</dbReference>
<dbReference type="SUPFAM" id="SSF51735">
    <property type="entry name" value="NAD(P)-binding Rossmann-fold domains"/>
    <property type="match status" value="1"/>
</dbReference>
<evidence type="ECO:0000259" key="1">
    <source>
        <dbReference type="Pfam" id="PF13460"/>
    </source>
</evidence>
<feature type="domain" description="NAD(P)-binding" evidence="1">
    <location>
        <begin position="33"/>
        <end position="136"/>
    </location>
</feature>
<name>A0ABV9TSZ8_9ACTN</name>
<gene>
    <name evidence="2" type="ORF">ACFPCY_05035</name>
</gene>
<keyword evidence="3" id="KW-1185">Reference proteome</keyword>
<dbReference type="Gene3D" id="3.40.50.720">
    <property type="entry name" value="NAD(P)-binding Rossmann-like Domain"/>
    <property type="match status" value="1"/>
</dbReference>
<comment type="caution">
    <text evidence="2">The sequence shown here is derived from an EMBL/GenBank/DDBJ whole genome shotgun (WGS) entry which is preliminary data.</text>
</comment>
<dbReference type="PANTHER" id="PTHR47129:SF1">
    <property type="entry name" value="NMRA-LIKE DOMAIN-CONTAINING PROTEIN"/>
    <property type="match status" value="1"/>
</dbReference>
<dbReference type="InterPro" id="IPR052718">
    <property type="entry name" value="NmrA-type_oxidoreductase"/>
</dbReference>
<dbReference type="EMBL" id="JBHSIT010000001">
    <property type="protein sequence ID" value="MFC4906671.1"/>
    <property type="molecule type" value="Genomic_DNA"/>
</dbReference>
<dbReference type="Proteomes" id="UP001595872">
    <property type="component" value="Unassembled WGS sequence"/>
</dbReference>
<protein>
    <submittedName>
        <fullName evidence="2">NAD(P)H-binding protein</fullName>
    </submittedName>
</protein>
<dbReference type="Pfam" id="PF13460">
    <property type="entry name" value="NAD_binding_10"/>
    <property type="match status" value="1"/>
</dbReference>
<dbReference type="InterPro" id="IPR016040">
    <property type="entry name" value="NAD(P)-bd_dom"/>
</dbReference>
<accession>A0ABV9TSZ8</accession>
<dbReference type="Gene3D" id="3.90.25.10">
    <property type="entry name" value="UDP-galactose 4-epimerase, domain 1"/>
    <property type="match status" value="1"/>
</dbReference>
<reference evidence="3" key="1">
    <citation type="journal article" date="2019" name="Int. J. Syst. Evol. Microbiol.">
        <title>The Global Catalogue of Microorganisms (GCM) 10K type strain sequencing project: providing services to taxonomists for standard genome sequencing and annotation.</title>
        <authorList>
            <consortium name="The Broad Institute Genomics Platform"/>
            <consortium name="The Broad Institute Genome Sequencing Center for Infectious Disease"/>
            <person name="Wu L."/>
            <person name="Ma J."/>
        </authorList>
    </citation>
    <scope>NUCLEOTIDE SEQUENCE [LARGE SCALE GENOMIC DNA]</scope>
    <source>
        <strain evidence="3">KLKA75</strain>
    </source>
</reference>
<organism evidence="2 3">
    <name type="scientific">Actinomadura gamaensis</name>
    <dbReference type="NCBI Taxonomy" id="1763541"/>
    <lineage>
        <taxon>Bacteria</taxon>
        <taxon>Bacillati</taxon>
        <taxon>Actinomycetota</taxon>
        <taxon>Actinomycetes</taxon>
        <taxon>Streptosporangiales</taxon>
        <taxon>Thermomonosporaceae</taxon>
        <taxon>Actinomadura</taxon>
    </lineage>
</organism>
<proteinExistence type="predicted"/>
<evidence type="ECO:0000313" key="2">
    <source>
        <dbReference type="EMBL" id="MFC4906671.1"/>
    </source>
</evidence>
<dbReference type="RefSeq" id="WP_378252351.1">
    <property type="nucleotide sequence ID" value="NZ_JBHSIT010000001.1"/>
</dbReference>
<dbReference type="InterPro" id="IPR036291">
    <property type="entry name" value="NAD(P)-bd_dom_sf"/>
</dbReference>